<dbReference type="Proteomes" id="UP000053958">
    <property type="component" value="Unassembled WGS sequence"/>
</dbReference>
<dbReference type="SUPFAM" id="SSF52047">
    <property type="entry name" value="RNI-like"/>
    <property type="match status" value="1"/>
</dbReference>
<evidence type="ECO:0000313" key="1">
    <source>
        <dbReference type="EMBL" id="KKA17843.1"/>
    </source>
</evidence>
<name>A0A0F4YJS5_RASE3</name>
<dbReference type="InterPro" id="IPR032675">
    <property type="entry name" value="LRR_dom_sf"/>
</dbReference>
<reference evidence="1 2" key="1">
    <citation type="submission" date="2015-04" db="EMBL/GenBank/DDBJ databases">
        <authorList>
            <person name="Heijne W.H."/>
            <person name="Fedorova N.D."/>
            <person name="Nierman W.C."/>
            <person name="Vollebregt A.W."/>
            <person name="Zhao Z."/>
            <person name="Wu L."/>
            <person name="Kumar M."/>
            <person name="Stam H."/>
            <person name="van den Berg M.A."/>
            <person name="Pel H.J."/>
        </authorList>
    </citation>
    <scope>NUCLEOTIDE SEQUENCE [LARGE SCALE GENOMIC DNA]</scope>
    <source>
        <strain evidence="1 2">CBS 393.64</strain>
    </source>
</reference>
<dbReference type="AlphaFoldDB" id="A0A0F4YJS5"/>
<gene>
    <name evidence="1" type="ORF">T310_8213</name>
</gene>
<evidence type="ECO:0000313" key="2">
    <source>
        <dbReference type="Proteomes" id="UP000053958"/>
    </source>
</evidence>
<dbReference type="EMBL" id="LASV01000542">
    <property type="protein sequence ID" value="KKA17843.1"/>
    <property type="molecule type" value="Genomic_DNA"/>
</dbReference>
<proteinExistence type="predicted"/>
<dbReference type="OrthoDB" id="10028886at2759"/>
<comment type="caution">
    <text evidence="1">The sequence shown here is derived from an EMBL/GenBank/DDBJ whole genome shotgun (WGS) entry which is preliminary data.</text>
</comment>
<dbReference type="GeneID" id="25320473"/>
<accession>A0A0F4YJS5</accession>
<evidence type="ECO:0008006" key="3">
    <source>
        <dbReference type="Google" id="ProtNLM"/>
    </source>
</evidence>
<dbReference type="Gene3D" id="3.80.10.10">
    <property type="entry name" value="Ribonuclease Inhibitor"/>
    <property type="match status" value="2"/>
</dbReference>
<keyword evidence="2" id="KW-1185">Reference proteome</keyword>
<protein>
    <recommendedName>
        <fullName evidence="3">F-box domain protein</fullName>
    </recommendedName>
</protein>
<dbReference type="RefSeq" id="XP_013324455.1">
    <property type="nucleotide sequence ID" value="XM_013469001.1"/>
</dbReference>
<sequence length="492" mass="56714">MTTTHCFNVHSHLDSWQSLRCRGYTRKLDNSGDKRLIIRAIWLMLTDRLDSISAGTSRGLERDSRLCLYIRYLDLYDLDELVRDDEFKTSFQEEFFSGKLGTMLLSGNESEPQLSPEEEVPFSQWVCERAGSVSSTTLKEWMCHLPCLEALWLQSGKSLDQSVEENINQYCPQFKKLVVYKWKDVTEGSAERDSERFLKGLRLNTLEYFEIIDWAEFGPASMVALSSHFGSLVELRLKNFWLELVRQLSLLDPPEKLEVLTIYESYGEDDELASDFGRWIGACKSLRRLEIHVFLNEPLVLANALNNTELSLEALIVPDYVDSCTVEEIEAFHEALASQRSLRELNINVDVFEVPDRPVNPATLLRSLQQLTELRNLDIQCVSQEFTQDQVVTLVSCLPHLERLAIGGTGFNDSVWKALLCLSNLRYLKIAARRNRFTAQGILDFIRGLEPQNRRFHLELGYTRTEGNITEEDQVTIREELSRRLDGSFKTW</sequence>
<organism evidence="1 2">
    <name type="scientific">Rasamsonia emersonii (strain ATCC 16479 / CBS 393.64 / IMI 116815)</name>
    <dbReference type="NCBI Taxonomy" id="1408163"/>
    <lineage>
        <taxon>Eukaryota</taxon>
        <taxon>Fungi</taxon>
        <taxon>Dikarya</taxon>
        <taxon>Ascomycota</taxon>
        <taxon>Pezizomycotina</taxon>
        <taxon>Eurotiomycetes</taxon>
        <taxon>Eurotiomycetidae</taxon>
        <taxon>Eurotiales</taxon>
        <taxon>Trichocomaceae</taxon>
        <taxon>Rasamsonia</taxon>
    </lineage>
</organism>